<keyword evidence="3" id="KW-1185">Reference proteome</keyword>
<evidence type="ECO:0000313" key="2">
    <source>
        <dbReference type="EMBL" id="SFH15884.1"/>
    </source>
</evidence>
<dbReference type="InterPro" id="IPR026363">
    <property type="entry name" value="CxxC-x17-CxxC_dom"/>
</dbReference>
<dbReference type="Proteomes" id="UP000199337">
    <property type="component" value="Unassembled WGS sequence"/>
</dbReference>
<dbReference type="EMBL" id="FOOX01000018">
    <property type="protein sequence ID" value="SFH15884.1"/>
    <property type="molecule type" value="Genomic_DNA"/>
</dbReference>
<evidence type="ECO:0000313" key="3">
    <source>
        <dbReference type="Proteomes" id="UP000199337"/>
    </source>
</evidence>
<feature type="domain" description="CxxC-x17-CxxC" evidence="1">
    <location>
        <begin position="36"/>
        <end position="67"/>
    </location>
</feature>
<accession>A0A1I2XQX9</accession>
<protein>
    <submittedName>
        <fullName evidence="2">CxxC-x17-CxxC domain-containing protein</fullName>
    </submittedName>
</protein>
<dbReference type="AlphaFoldDB" id="A0A1I2XQX9"/>
<reference evidence="3" key="1">
    <citation type="submission" date="2016-10" db="EMBL/GenBank/DDBJ databases">
        <authorList>
            <person name="Varghese N."/>
            <person name="Submissions S."/>
        </authorList>
    </citation>
    <scope>NUCLEOTIDE SEQUENCE [LARGE SCALE GENOMIC DNA]</scope>
    <source>
        <strain evidence="3">DSM 17038</strain>
    </source>
</reference>
<gene>
    <name evidence="2" type="ORF">SAMN05660649_04107</name>
</gene>
<organism evidence="2 3">
    <name type="scientific">Desulfotruncus arcticus DSM 17038</name>
    <dbReference type="NCBI Taxonomy" id="1121424"/>
    <lineage>
        <taxon>Bacteria</taxon>
        <taxon>Bacillati</taxon>
        <taxon>Bacillota</taxon>
        <taxon>Clostridia</taxon>
        <taxon>Eubacteriales</taxon>
        <taxon>Desulfallaceae</taxon>
        <taxon>Desulfotruncus</taxon>
    </lineage>
</organism>
<sequence length="71" mass="8184">MSSLYLLGGLMAKNNRSSNKKKNTTDRSYKPKTFVKSCCLCGKQFILPFQPDIDKDMICLECFQKNKNKNQ</sequence>
<dbReference type="Pfam" id="PF23477">
    <property type="entry name" value="zf_Tbcl_2"/>
    <property type="match status" value="1"/>
</dbReference>
<evidence type="ECO:0000259" key="1">
    <source>
        <dbReference type="Pfam" id="PF23477"/>
    </source>
</evidence>
<name>A0A1I2XQX9_9FIRM</name>
<dbReference type="STRING" id="341036.SAMN05660649_04107"/>
<proteinExistence type="predicted"/>